<evidence type="ECO:0000313" key="3">
    <source>
        <dbReference type="Proteomes" id="UP001187682"/>
    </source>
</evidence>
<accession>A0AAE8MU10</accession>
<protein>
    <submittedName>
        <fullName evidence="2">Uncharacterized protein</fullName>
    </submittedName>
</protein>
<dbReference type="EMBL" id="ONZQ02000004">
    <property type="protein sequence ID" value="SPO00573.1"/>
    <property type="molecule type" value="Genomic_DNA"/>
</dbReference>
<feature type="compositionally biased region" description="Low complexity" evidence="1">
    <location>
        <begin position="90"/>
        <end position="100"/>
    </location>
</feature>
<gene>
    <name evidence="2" type="ORF">DNG_03321</name>
</gene>
<evidence type="ECO:0000256" key="1">
    <source>
        <dbReference type="SAM" id="MobiDB-lite"/>
    </source>
</evidence>
<sequence length="221" mass="25676">MELRPREPRKPRRRPELRLDIYINEEPPRRSRRHTSRTPLTPNIHSSQRDRYSDDHSSYPKTPVGYWYPWPPRNPRSPRHAKSPRRARPPRYAWPAASRPQSPGVPADHFYPTPHQYGFGYGSHYPSENPNDTCREKLCTKPSRVWGGFCDWHGCAAGTCRRKREAAMVYIPDARGGRADMRPVSRYCYWHSCMEPGCEIMDPKGLGICAMHLDDGVSYIC</sequence>
<feature type="compositionally biased region" description="Basic and acidic residues" evidence="1">
    <location>
        <begin position="1"/>
        <end position="19"/>
    </location>
</feature>
<comment type="caution">
    <text evidence="2">The sequence shown here is derived from an EMBL/GenBank/DDBJ whole genome shotgun (WGS) entry which is preliminary data.</text>
</comment>
<evidence type="ECO:0000313" key="2">
    <source>
        <dbReference type="EMBL" id="SPO00573.1"/>
    </source>
</evidence>
<feature type="compositionally biased region" description="Basic and acidic residues" evidence="1">
    <location>
        <begin position="47"/>
        <end position="58"/>
    </location>
</feature>
<dbReference type="AlphaFoldDB" id="A0AAE8MU10"/>
<organism evidence="2 3">
    <name type="scientific">Cephalotrichum gorgonifer</name>
    <dbReference type="NCBI Taxonomy" id="2041049"/>
    <lineage>
        <taxon>Eukaryota</taxon>
        <taxon>Fungi</taxon>
        <taxon>Dikarya</taxon>
        <taxon>Ascomycota</taxon>
        <taxon>Pezizomycotina</taxon>
        <taxon>Sordariomycetes</taxon>
        <taxon>Hypocreomycetidae</taxon>
        <taxon>Microascales</taxon>
        <taxon>Microascaceae</taxon>
        <taxon>Cephalotrichum</taxon>
    </lineage>
</organism>
<name>A0AAE8MU10_9PEZI</name>
<proteinExistence type="predicted"/>
<feature type="compositionally biased region" description="Basic residues" evidence="1">
    <location>
        <begin position="76"/>
        <end position="89"/>
    </location>
</feature>
<dbReference type="Proteomes" id="UP001187682">
    <property type="component" value="Unassembled WGS sequence"/>
</dbReference>
<keyword evidence="3" id="KW-1185">Reference proteome</keyword>
<reference evidence="2" key="1">
    <citation type="submission" date="2018-03" db="EMBL/GenBank/DDBJ databases">
        <authorList>
            <person name="Guldener U."/>
        </authorList>
    </citation>
    <scope>NUCLEOTIDE SEQUENCE</scope>
</reference>
<feature type="region of interest" description="Disordered" evidence="1">
    <location>
        <begin position="70"/>
        <end position="104"/>
    </location>
</feature>
<feature type="region of interest" description="Disordered" evidence="1">
    <location>
        <begin position="1"/>
        <end position="58"/>
    </location>
</feature>